<dbReference type="InParanoid" id="A0A2R5GS06"/>
<dbReference type="EMBL" id="BEYU01000163">
    <property type="protein sequence ID" value="GBG33630.1"/>
    <property type="molecule type" value="Genomic_DNA"/>
</dbReference>
<gene>
    <name evidence="1" type="ORF">FCC1311_098532</name>
</gene>
<keyword evidence="2" id="KW-1185">Reference proteome</keyword>
<comment type="caution">
    <text evidence="1">The sequence shown here is derived from an EMBL/GenBank/DDBJ whole genome shotgun (WGS) entry which is preliminary data.</text>
</comment>
<evidence type="ECO:0000313" key="2">
    <source>
        <dbReference type="Proteomes" id="UP000241890"/>
    </source>
</evidence>
<dbReference type="Proteomes" id="UP000241890">
    <property type="component" value="Unassembled WGS sequence"/>
</dbReference>
<accession>A0A2R5GS06</accession>
<sequence>MSPEGKNDVWDDRIAVEELLQELLKPDLAKERALARAERLETTRAKLRGALIKVHATAKLKANQTRAQRARDVEEAQRKEAAQAAQRSAEKAREALAADQERQHREVQAQKRLRKNMALVRAVAKLKVNLDSARGRSRDASIAWTSDIKVAYDPKGTLRLWDPASDPHGLQAKLPRALKHRLRNRDLALKQRWLDNVNKT</sequence>
<protein>
    <submittedName>
        <fullName evidence="1">Uncharacterized protein</fullName>
    </submittedName>
</protein>
<dbReference type="AlphaFoldDB" id="A0A2R5GS06"/>
<organism evidence="1 2">
    <name type="scientific">Hondaea fermentalgiana</name>
    <dbReference type="NCBI Taxonomy" id="2315210"/>
    <lineage>
        <taxon>Eukaryota</taxon>
        <taxon>Sar</taxon>
        <taxon>Stramenopiles</taxon>
        <taxon>Bigyra</taxon>
        <taxon>Labyrinthulomycetes</taxon>
        <taxon>Thraustochytrida</taxon>
        <taxon>Thraustochytriidae</taxon>
        <taxon>Hondaea</taxon>
    </lineage>
</organism>
<proteinExistence type="predicted"/>
<reference evidence="1 2" key="1">
    <citation type="submission" date="2017-12" db="EMBL/GenBank/DDBJ databases">
        <title>Sequencing, de novo assembly and annotation of complete genome of a new Thraustochytrid species, strain FCC1311.</title>
        <authorList>
            <person name="Sedici K."/>
            <person name="Godart F."/>
            <person name="Aiese Cigliano R."/>
            <person name="Sanseverino W."/>
            <person name="Barakat M."/>
            <person name="Ortet P."/>
            <person name="Marechal E."/>
            <person name="Cagnac O."/>
            <person name="Amato A."/>
        </authorList>
    </citation>
    <scope>NUCLEOTIDE SEQUENCE [LARGE SCALE GENOMIC DNA]</scope>
</reference>
<evidence type="ECO:0000313" key="1">
    <source>
        <dbReference type="EMBL" id="GBG33630.1"/>
    </source>
</evidence>
<name>A0A2R5GS06_9STRA</name>